<feature type="domain" description="DUF397" evidence="2">
    <location>
        <begin position="10"/>
        <end position="62"/>
    </location>
</feature>
<dbReference type="Proteomes" id="UP000198582">
    <property type="component" value="Unassembled WGS sequence"/>
</dbReference>
<protein>
    <recommendedName>
        <fullName evidence="2">DUF397 domain-containing protein</fullName>
    </recommendedName>
</protein>
<keyword evidence="4" id="KW-1185">Reference proteome</keyword>
<dbReference type="RefSeq" id="WP_091617749.1">
    <property type="nucleotide sequence ID" value="NZ_FOEF01000006.1"/>
</dbReference>
<dbReference type="STRING" id="394193.SAMN04489732_106240"/>
<organism evidence="3 4">
    <name type="scientific">Amycolatopsis saalfeldensis</name>
    <dbReference type="NCBI Taxonomy" id="394193"/>
    <lineage>
        <taxon>Bacteria</taxon>
        <taxon>Bacillati</taxon>
        <taxon>Actinomycetota</taxon>
        <taxon>Actinomycetes</taxon>
        <taxon>Pseudonocardiales</taxon>
        <taxon>Pseudonocardiaceae</taxon>
        <taxon>Amycolatopsis</taxon>
    </lineage>
</organism>
<sequence length="69" mass="6879">MTPDAGLSGAQWRKSSYSGGGNDCVEIAFVDGGAAVRDSKDPEGGAFRLPASGWQGLLAAVRAGGPARG</sequence>
<evidence type="ECO:0000259" key="2">
    <source>
        <dbReference type="Pfam" id="PF04149"/>
    </source>
</evidence>
<reference evidence="4" key="1">
    <citation type="submission" date="2016-10" db="EMBL/GenBank/DDBJ databases">
        <authorList>
            <person name="Varghese N."/>
            <person name="Submissions S."/>
        </authorList>
    </citation>
    <scope>NUCLEOTIDE SEQUENCE [LARGE SCALE GENOMIC DNA]</scope>
    <source>
        <strain evidence="4">DSM 44993</strain>
    </source>
</reference>
<name>A0A1H8X3K3_9PSEU</name>
<gene>
    <name evidence="3" type="ORF">SAMN04489732_106240</name>
</gene>
<proteinExistence type="predicted"/>
<accession>A0A1H8X3K3</accession>
<dbReference type="Pfam" id="PF04149">
    <property type="entry name" value="DUF397"/>
    <property type="match status" value="1"/>
</dbReference>
<dbReference type="InterPro" id="IPR007278">
    <property type="entry name" value="DUF397"/>
</dbReference>
<dbReference type="OrthoDB" id="3430276at2"/>
<evidence type="ECO:0000256" key="1">
    <source>
        <dbReference type="SAM" id="MobiDB-lite"/>
    </source>
</evidence>
<dbReference type="EMBL" id="FOEF01000006">
    <property type="protein sequence ID" value="SEP34486.1"/>
    <property type="molecule type" value="Genomic_DNA"/>
</dbReference>
<evidence type="ECO:0000313" key="3">
    <source>
        <dbReference type="EMBL" id="SEP34486.1"/>
    </source>
</evidence>
<feature type="region of interest" description="Disordered" evidence="1">
    <location>
        <begin position="1"/>
        <end position="20"/>
    </location>
</feature>
<evidence type="ECO:0000313" key="4">
    <source>
        <dbReference type="Proteomes" id="UP000198582"/>
    </source>
</evidence>
<dbReference type="AlphaFoldDB" id="A0A1H8X3K3"/>